<dbReference type="PANTHER" id="PTHR23308">
    <property type="entry name" value="NUCLEAR INHIBITOR OF PROTEIN PHOSPHATASE-1"/>
    <property type="match status" value="1"/>
</dbReference>
<reference evidence="3 4" key="1">
    <citation type="submission" date="2019-06" db="EMBL/GenBank/DDBJ databases">
        <title>Sequencing the genomes of 1000 actinobacteria strains.</title>
        <authorList>
            <person name="Klenk H.-P."/>
        </authorList>
    </citation>
    <scope>NUCLEOTIDE SEQUENCE [LARGE SCALE GENOMIC DNA]</scope>
    <source>
        <strain evidence="3 4">DSM 45301</strain>
    </source>
</reference>
<dbReference type="InterPro" id="IPR008984">
    <property type="entry name" value="SMAD_FHA_dom_sf"/>
</dbReference>
<dbReference type="InterPro" id="IPR050923">
    <property type="entry name" value="Cell_Proc_Reg/RNA_Proc"/>
</dbReference>
<dbReference type="OrthoDB" id="5111283at2"/>
<keyword evidence="1" id="KW-0597">Phosphoprotein</keyword>
<evidence type="ECO:0000313" key="3">
    <source>
        <dbReference type="EMBL" id="TQM02074.1"/>
    </source>
</evidence>
<dbReference type="Proteomes" id="UP000315677">
    <property type="component" value="Unassembled WGS sequence"/>
</dbReference>
<gene>
    <name evidence="3" type="ORF">FB558_7935</name>
</gene>
<evidence type="ECO:0000256" key="1">
    <source>
        <dbReference type="ARBA" id="ARBA00022553"/>
    </source>
</evidence>
<dbReference type="Pfam" id="PF00498">
    <property type="entry name" value="FHA"/>
    <property type="match status" value="1"/>
</dbReference>
<proteinExistence type="predicted"/>
<evidence type="ECO:0000259" key="2">
    <source>
        <dbReference type="PROSITE" id="PS50006"/>
    </source>
</evidence>
<comment type="caution">
    <text evidence="3">The sequence shown here is derived from an EMBL/GenBank/DDBJ whole genome shotgun (WGS) entry which is preliminary data.</text>
</comment>
<feature type="domain" description="FHA" evidence="2">
    <location>
        <begin position="131"/>
        <end position="190"/>
    </location>
</feature>
<dbReference type="Gene3D" id="2.60.200.20">
    <property type="match status" value="1"/>
</dbReference>
<dbReference type="CDD" id="cd00060">
    <property type="entry name" value="FHA"/>
    <property type="match status" value="1"/>
</dbReference>
<organism evidence="3 4">
    <name type="scientific">Pseudonocardia kunmingensis</name>
    <dbReference type="NCBI Taxonomy" id="630975"/>
    <lineage>
        <taxon>Bacteria</taxon>
        <taxon>Bacillati</taxon>
        <taxon>Actinomycetota</taxon>
        <taxon>Actinomycetes</taxon>
        <taxon>Pseudonocardiales</taxon>
        <taxon>Pseudonocardiaceae</taxon>
        <taxon>Pseudonocardia</taxon>
    </lineage>
</organism>
<dbReference type="AlphaFoldDB" id="A0A543CY91"/>
<keyword evidence="4" id="KW-1185">Reference proteome</keyword>
<evidence type="ECO:0000313" key="4">
    <source>
        <dbReference type="Proteomes" id="UP000315677"/>
    </source>
</evidence>
<protein>
    <submittedName>
        <fullName evidence="3">FHA domain-containing protein</fullName>
    </submittedName>
</protein>
<dbReference type="EMBL" id="VFPA01000007">
    <property type="protein sequence ID" value="TQM02074.1"/>
    <property type="molecule type" value="Genomic_DNA"/>
</dbReference>
<accession>A0A543CY91</accession>
<dbReference type="RefSeq" id="WP_142063578.1">
    <property type="nucleotide sequence ID" value="NZ_VFPA01000007.1"/>
</dbReference>
<dbReference type="SUPFAM" id="SSF49879">
    <property type="entry name" value="SMAD/FHA domain"/>
    <property type="match status" value="1"/>
</dbReference>
<dbReference type="InterPro" id="IPR000253">
    <property type="entry name" value="FHA_dom"/>
</dbReference>
<dbReference type="PROSITE" id="PS50006">
    <property type="entry name" value="FHA_DOMAIN"/>
    <property type="match status" value="1"/>
</dbReference>
<sequence length="220" mass="22722">MPTCPAGHDSATTDYCDECGAPMGAASGGDPAATAALGAVPPAEKRCPACGEPRDGRFCEVCGHDAERPVPAAPGAPAPPTDPAAPPWTAVVRADREWFDRVRARGGAGAAALEFPPYCPERRFVLSGAQLAIGRRSRSRGVEPEIDLSGPPLDPGVSTLHALLLAQPDGGWQLVDLESTNGTVLNDAADPIAPNRPVPLTPGDRIRLGAWTTITVSAPR</sequence>
<name>A0A543CY91_9PSEU</name>